<dbReference type="Pfam" id="PF00379">
    <property type="entry name" value="Chitin_bind_4"/>
    <property type="match status" value="1"/>
</dbReference>
<evidence type="ECO:0000256" key="2">
    <source>
        <dbReference type="ARBA" id="ARBA00022729"/>
    </source>
</evidence>
<organism evidence="6 7">
    <name type="scientific">Galleria mellonella</name>
    <name type="common">Greater wax moth</name>
    <dbReference type="NCBI Taxonomy" id="7137"/>
    <lineage>
        <taxon>Eukaryota</taxon>
        <taxon>Metazoa</taxon>
        <taxon>Ecdysozoa</taxon>
        <taxon>Arthropoda</taxon>
        <taxon>Hexapoda</taxon>
        <taxon>Insecta</taxon>
        <taxon>Pterygota</taxon>
        <taxon>Neoptera</taxon>
        <taxon>Endopterygota</taxon>
        <taxon>Lepidoptera</taxon>
        <taxon>Glossata</taxon>
        <taxon>Ditrysia</taxon>
        <taxon>Pyraloidea</taxon>
        <taxon>Pyralidae</taxon>
        <taxon>Galleriinae</taxon>
        <taxon>Galleria</taxon>
    </lineage>
</organism>
<accession>A0A6J1WJZ7</accession>
<dbReference type="PRINTS" id="PR00947">
    <property type="entry name" value="CUTICLE"/>
</dbReference>
<evidence type="ECO:0000256" key="3">
    <source>
        <dbReference type="PROSITE-ProRule" id="PRU00497"/>
    </source>
</evidence>
<feature type="region of interest" description="Disordered" evidence="4">
    <location>
        <begin position="24"/>
        <end position="45"/>
    </location>
</feature>
<keyword evidence="6" id="KW-1185">Reference proteome</keyword>
<dbReference type="InParanoid" id="A0A6J1WJZ7"/>
<dbReference type="GO" id="GO:0008010">
    <property type="term" value="F:structural constituent of chitin-based larval cuticle"/>
    <property type="evidence" value="ECO:0007669"/>
    <property type="project" value="TreeGrafter"/>
</dbReference>
<evidence type="ECO:0000256" key="4">
    <source>
        <dbReference type="SAM" id="MobiDB-lite"/>
    </source>
</evidence>
<gene>
    <name evidence="7" type="primary">LOC113511627</name>
</gene>
<proteinExistence type="predicted"/>
<evidence type="ECO:0000313" key="6">
    <source>
        <dbReference type="Proteomes" id="UP001652740"/>
    </source>
</evidence>
<reference evidence="7" key="1">
    <citation type="submission" date="2025-08" db="UniProtKB">
        <authorList>
            <consortium name="RefSeq"/>
        </authorList>
    </citation>
    <scope>IDENTIFICATION</scope>
    <source>
        <tissue evidence="7">Whole larvae</tissue>
    </source>
</reference>
<dbReference type="KEGG" id="gmw:113511627"/>
<dbReference type="InterPro" id="IPR000618">
    <property type="entry name" value="Insect_cuticle"/>
</dbReference>
<dbReference type="InterPro" id="IPR031311">
    <property type="entry name" value="CHIT_BIND_RR_consensus"/>
</dbReference>
<evidence type="ECO:0000256" key="5">
    <source>
        <dbReference type="SAM" id="SignalP"/>
    </source>
</evidence>
<dbReference type="GeneID" id="113511627"/>
<feature type="signal peptide" evidence="5">
    <location>
        <begin position="1"/>
        <end position="15"/>
    </location>
</feature>
<dbReference type="Proteomes" id="UP001652740">
    <property type="component" value="Unplaced"/>
</dbReference>
<dbReference type="GO" id="GO:0062129">
    <property type="term" value="C:chitin-based extracellular matrix"/>
    <property type="evidence" value="ECO:0007669"/>
    <property type="project" value="TreeGrafter"/>
</dbReference>
<keyword evidence="2 5" id="KW-0732">Signal</keyword>
<dbReference type="RefSeq" id="XP_026751099.1">
    <property type="nucleotide sequence ID" value="XM_026895298.3"/>
</dbReference>
<keyword evidence="1 3" id="KW-0193">Cuticle</keyword>
<feature type="chain" id="PRO_5026964244" evidence="5">
    <location>
        <begin position="16"/>
        <end position="154"/>
    </location>
</feature>
<dbReference type="InterPro" id="IPR050468">
    <property type="entry name" value="Cuticle_Struct_Prot"/>
</dbReference>
<dbReference type="CTD" id="100379427"/>
<evidence type="ECO:0000313" key="7">
    <source>
        <dbReference type="RefSeq" id="XP_026751099.1"/>
    </source>
</evidence>
<dbReference type="OrthoDB" id="7998177at2759"/>
<name>A0A6J1WJZ7_GALME</name>
<dbReference type="PROSITE" id="PS00233">
    <property type="entry name" value="CHIT_BIND_RR_1"/>
    <property type="match status" value="1"/>
</dbReference>
<dbReference type="PROSITE" id="PS51155">
    <property type="entry name" value="CHIT_BIND_RR_2"/>
    <property type="match status" value="1"/>
</dbReference>
<dbReference type="AlphaFoldDB" id="A0A6J1WJZ7"/>
<evidence type="ECO:0000256" key="1">
    <source>
        <dbReference type="ARBA" id="ARBA00022460"/>
    </source>
</evidence>
<protein>
    <submittedName>
        <fullName evidence="7">Larval cuticle protein LCP-17-like</fullName>
    </submittedName>
</protein>
<dbReference type="PANTHER" id="PTHR10380:SF173">
    <property type="entry name" value="CUTICULAR PROTEIN 47EF, ISOFORM C-RELATED"/>
    <property type="match status" value="1"/>
</dbReference>
<dbReference type="PANTHER" id="PTHR10380">
    <property type="entry name" value="CUTICLE PROTEIN"/>
    <property type="match status" value="1"/>
</dbReference>
<sequence>MRFFVLTTCICFAAAAYQPIQPAKVTHAPPSSPVKSSGSDVDAPVLRSDIDVKPDGYDYAYETGNGISASAVGTLKNVDNIDALVSQGSYHYVAPDGTPVNVEYVADENGYQPNSDILPTPPPVPPAILRALEYLAAHPPAEEKTLPTKFVSLG</sequence>